<proteinExistence type="predicted"/>
<dbReference type="RefSeq" id="XP_013348182.1">
    <property type="nucleotide sequence ID" value="XM_013492728.1"/>
</dbReference>
<evidence type="ECO:0000259" key="1">
    <source>
        <dbReference type="Pfam" id="PF13302"/>
    </source>
</evidence>
<name>A0A074YQ01_AURSE</name>
<sequence length="171" mass="18637">MSLPAVMQHTTRAPLTEPHQASTYLSERISGPSIYNFAVCLKTSTPATSSPLIGILGSPSYPEIGYLFSPLYSGKGYATEALLAFVPALFAIMPEEQKFAEALVDTQNVASIKLLQRCGWKRWGGVQEGDYTSPLLGVRDSVCYRIAREGCDLEDMVVQGREGEGFVPDLQ</sequence>
<dbReference type="Gene3D" id="3.40.630.30">
    <property type="match status" value="1"/>
</dbReference>
<dbReference type="OrthoDB" id="4072826at2759"/>
<evidence type="ECO:0000313" key="2">
    <source>
        <dbReference type="EMBL" id="KEQ99785.1"/>
    </source>
</evidence>
<dbReference type="PANTHER" id="PTHR43792:SF1">
    <property type="entry name" value="N-ACETYLTRANSFERASE DOMAIN-CONTAINING PROTEIN"/>
    <property type="match status" value="1"/>
</dbReference>
<dbReference type="InterPro" id="IPR016181">
    <property type="entry name" value="Acyl_CoA_acyltransferase"/>
</dbReference>
<dbReference type="EMBL" id="KL584750">
    <property type="protein sequence ID" value="KEQ99785.1"/>
    <property type="molecule type" value="Genomic_DNA"/>
</dbReference>
<keyword evidence="3" id="KW-1185">Reference proteome</keyword>
<evidence type="ECO:0000313" key="3">
    <source>
        <dbReference type="Proteomes" id="UP000030641"/>
    </source>
</evidence>
<reference evidence="2 3" key="1">
    <citation type="journal article" date="2014" name="BMC Genomics">
        <title>Genome sequencing of four Aureobasidium pullulans varieties: biotechnological potential, stress tolerance, and description of new species.</title>
        <authorList>
            <person name="Gostin Ar C."/>
            <person name="Ohm R.A."/>
            <person name="Kogej T."/>
            <person name="Sonjak S."/>
            <person name="Turk M."/>
            <person name="Zajc J."/>
            <person name="Zalar P."/>
            <person name="Grube M."/>
            <person name="Sun H."/>
            <person name="Han J."/>
            <person name="Sharma A."/>
            <person name="Chiniquy J."/>
            <person name="Ngan C.Y."/>
            <person name="Lipzen A."/>
            <person name="Barry K."/>
            <person name="Grigoriev I.V."/>
            <person name="Gunde-Cimerman N."/>
        </authorList>
    </citation>
    <scope>NUCLEOTIDE SEQUENCE [LARGE SCALE GENOMIC DNA]</scope>
    <source>
        <strain evidence="2 3">EXF-2481</strain>
    </source>
</reference>
<dbReference type="HOGENOM" id="CLU_013985_24_1_1"/>
<dbReference type="GO" id="GO:0016747">
    <property type="term" value="F:acyltransferase activity, transferring groups other than amino-acyl groups"/>
    <property type="evidence" value="ECO:0007669"/>
    <property type="project" value="InterPro"/>
</dbReference>
<gene>
    <name evidence="2" type="ORF">AUEXF2481DRAFT_35722</name>
</gene>
<feature type="domain" description="N-acetyltransferase" evidence="1">
    <location>
        <begin position="3"/>
        <end position="120"/>
    </location>
</feature>
<dbReference type="InterPro" id="IPR000182">
    <property type="entry name" value="GNAT_dom"/>
</dbReference>
<dbReference type="AlphaFoldDB" id="A0A074YQ01"/>
<dbReference type="PANTHER" id="PTHR43792">
    <property type="entry name" value="GNAT FAMILY, PUTATIVE (AFU_ORTHOLOGUE AFUA_3G00765)-RELATED-RELATED"/>
    <property type="match status" value="1"/>
</dbReference>
<dbReference type="Proteomes" id="UP000030641">
    <property type="component" value="Unassembled WGS sequence"/>
</dbReference>
<dbReference type="GeneID" id="25365386"/>
<dbReference type="InParanoid" id="A0A074YQ01"/>
<organism evidence="2 3">
    <name type="scientific">Aureobasidium subglaciale (strain EXF-2481)</name>
    <name type="common">Aureobasidium pullulans var. subglaciale</name>
    <dbReference type="NCBI Taxonomy" id="1043005"/>
    <lineage>
        <taxon>Eukaryota</taxon>
        <taxon>Fungi</taxon>
        <taxon>Dikarya</taxon>
        <taxon>Ascomycota</taxon>
        <taxon>Pezizomycotina</taxon>
        <taxon>Dothideomycetes</taxon>
        <taxon>Dothideomycetidae</taxon>
        <taxon>Dothideales</taxon>
        <taxon>Saccotheciaceae</taxon>
        <taxon>Aureobasidium</taxon>
    </lineage>
</organism>
<protein>
    <recommendedName>
        <fullName evidence="1">N-acetyltransferase domain-containing protein</fullName>
    </recommendedName>
</protein>
<dbReference type="Pfam" id="PF13302">
    <property type="entry name" value="Acetyltransf_3"/>
    <property type="match status" value="1"/>
</dbReference>
<accession>A0A074YQ01</accession>
<dbReference type="SUPFAM" id="SSF55729">
    <property type="entry name" value="Acyl-CoA N-acyltransferases (Nat)"/>
    <property type="match status" value="1"/>
</dbReference>
<dbReference type="OMA" id="VEWFWED"/>
<dbReference type="InterPro" id="IPR051531">
    <property type="entry name" value="N-acetyltransferase"/>
</dbReference>